<dbReference type="Proteomes" id="UP000480684">
    <property type="component" value="Unassembled WGS sequence"/>
</dbReference>
<accession>A0A7C9UVI3</accession>
<comment type="caution">
    <text evidence="2">The sequence shown here is derived from an EMBL/GenBank/DDBJ whole genome shotgun (WGS) entry which is preliminary data.</text>
</comment>
<protein>
    <submittedName>
        <fullName evidence="2">Uncharacterized protein</fullName>
    </submittedName>
</protein>
<organism evidence="2 3">
    <name type="scientific">Magnetospirillum aberrantis SpK</name>
    <dbReference type="NCBI Taxonomy" id="908842"/>
    <lineage>
        <taxon>Bacteria</taxon>
        <taxon>Pseudomonadati</taxon>
        <taxon>Pseudomonadota</taxon>
        <taxon>Alphaproteobacteria</taxon>
        <taxon>Rhodospirillales</taxon>
        <taxon>Rhodospirillaceae</taxon>
        <taxon>Magnetospirillum</taxon>
    </lineage>
</organism>
<dbReference type="EMBL" id="JAAIYP010000033">
    <property type="protein sequence ID" value="NFV79690.1"/>
    <property type="molecule type" value="Genomic_DNA"/>
</dbReference>
<dbReference type="AlphaFoldDB" id="A0A7C9UVI3"/>
<evidence type="ECO:0000313" key="3">
    <source>
        <dbReference type="Proteomes" id="UP000480684"/>
    </source>
</evidence>
<feature type="transmembrane region" description="Helical" evidence="1">
    <location>
        <begin position="15"/>
        <end position="36"/>
    </location>
</feature>
<evidence type="ECO:0000256" key="1">
    <source>
        <dbReference type="SAM" id="Phobius"/>
    </source>
</evidence>
<keyword evidence="3" id="KW-1185">Reference proteome</keyword>
<reference evidence="2 3" key="1">
    <citation type="submission" date="2020-02" db="EMBL/GenBank/DDBJ databases">
        <authorList>
            <person name="Dziuba M."/>
            <person name="Kuznetsov B."/>
            <person name="Mardanov A."/>
            <person name="Ravin N."/>
            <person name="Grouzdev D."/>
        </authorList>
    </citation>
    <scope>NUCLEOTIDE SEQUENCE [LARGE SCALE GENOMIC DNA]</scope>
    <source>
        <strain evidence="2 3">SpK</strain>
    </source>
</reference>
<gene>
    <name evidence="2" type="ORF">G4223_06160</name>
</gene>
<evidence type="ECO:0000313" key="2">
    <source>
        <dbReference type="EMBL" id="NFV79690.1"/>
    </source>
</evidence>
<keyword evidence="1" id="KW-0812">Transmembrane</keyword>
<proteinExistence type="predicted"/>
<keyword evidence="1" id="KW-1133">Transmembrane helix</keyword>
<keyword evidence="1" id="KW-0472">Membrane</keyword>
<sequence length="62" mass="6493">MNNLPDNPPRSTRESVLRVVVLGAVYALALGFVVALSPSAGLVDTHITGEVGRIAEVPPAQR</sequence>
<dbReference type="RefSeq" id="WP_163676575.1">
    <property type="nucleotide sequence ID" value="NZ_JAAIYP010000033.1"/>
</dbReference>
<name>A0A7C9UVI3_9PROT</name>